<reference evidence="3 4" key="1">
    <citation type="submission" date="2018-06" db="EMBL/GenBank/DDBJ databases">
        <title>Complete Genomes of Monosporascus.</title>
        <authorList>
            <person name="Robinson A.J."/>
            <person name="Natvig D.O."/>
        </authorList>
    </citation>
    <scope>NUCLEOTIDE SEQUENCE [LARGE SCALE GENOMIC DNA]</scope>
    <source>
        <strain evidence="3 4">CBS 110550</strain>
    </source>
</reference>
<keyword evidence="1" id="KW-0539">Nucleus</keyword>
<dbReference type="GO" id="GO:0003677">
    <property type="term" value="F:DNA binding"/>
    <property type="evidence" value="ECO:0007669"/>
    <property type="project" value="InterPro"/>
</dbReference>
<keyword evidence="4" id="KW-1185">Reference proteome</keyword>
<dbReference type="CDD" id="cd12148">
    <property type="entry name" value="fungal_TF_MHR"/>
    <property type="match status" value="1"/>
</dbReference>
<accession>A0A4Q4T7N4</accession>
<dbReference type="InterPro" id="IPR050987">
    <property type="entry name" value="AtrR-like"/>
</dbReference>
<dbReference type="GO" id="GO:0008270">
    <property type="term" value="F:zinc ion binding"/>
    <property type="evidence" value="ECO:0007669"/>
    <property type="project" value="InterPro"/>
</dbReference>
<feature type="domain" description="Xylanolytic transcriptional activator regulatory" evidence="2">
    <location>
        <begin position="246"/>
        <end position="320"/>
    </location>
</feature>
<evidence type="ECO:0000256" key="1">
    <source>
        <dbReference type="ARBA" id="ARBA00023242"/>
    </source>
</evidence>
<dbReference type="PANTHER" id="PTHR46910:SF9">
    <property type="entry name" value="MISCELLANEOUS ZN(II)2CYS6 TRANSCRIPTION FACTOR (EUROFUNG)"/>
    <property type="match status" value="1"/>
</dbReference>
<dbReference type="InterPro" id="IPR007219">
    <property type="entry name" value="XnlR_reg_dom"/>
</dbReference>
<dbReference type="STRING" id="155417.A0A4Q4T7N4"/>
<dbReference type="Proteomes" id="UP000293360">
    <property type="component" value="Unassembled WGS sequence"/>
</dbReference>
<dbReference type="SMART" id="SM00906">
    <property type="entry name" value="Fungal_trans"/>
    <property type="match status" value="1"/>
</dbReference>
<dbReference type="PANTHER" id="PTHR46910">
    <property type="entry name" value="TRANSCRIPTION FACTOR PDR1"/>
    <property type="match status" value="1"/>
</dbReference>
<gene>
    <name evidence="3" type="ORF">DL764_006709</name>
</gene>
<dbReference type="Pfam" id="PF04082">
    <property type="entry name" value="Fungal_trans"/>
    <property type="match status" value="1"/>
</dbReference>
<organism evidence="3 4">
    <name type="scientific">Monosporascus ibericus</name>
    <dbReference type="NCBI Taxonomy" id="155417"/>
    <lineage>
        <taxon>Eukaryota</taxon>
        <taxon>Fungi</taxon>
        <taxon>Dikarya</taxon>
        <taxon>Ascomycota</taxon>
        <taxon>Pezizomycotina</taxon>
        <taxon>Sordariomycetes</taxon>
        <taxon>Xylariomycetidae</taxon>
        <taxon>Xylariales</taxon>
        <taxon>Xylariales incertae sedis</taxon>
        <taxon>Monosporascus</taxon>
    </lineage>
</organism>
<proteinExistence type="predicted"/>
<sequence>MSQNTANYGGDSATIPSLEIGSFVAASPDNSEFIGSSSGVFFANTVFRAFAKSSPDASASRLDGANVPDSGSILSCLGSSDASQEQPVAPIVLDTESTNEAIGDSSTRSYGIQVPGLGIAPPPAVAKKLLMLYFQHWHPLFPVLHGPAFFDEVNNFYRDDENPDLDATSKGGLRKKICRVVTFQCVFNIVAFTSSGQVLDPAYKIQSLSALMALLGIISSSTDIPSLQALLVAEIFLVVNMSLRKASTINGTITRIIYHAGLHRCPSRYVALSQETSDMRKRIFWSAYVLDRTISQLLGHPSAMQDSHVDVCIPGLAELHKPVQPRNRSNDSSTALEDQWWNGLPLAFQDVSEHDSTCAETSYVAFFTMLYNYLIILVNRPFLSLPSQRPDFQSSLQTALSASCGIIQKLKLRKDDPFLVAWPGTLPAQRGTKRRFQDEIGDRQVDQFQLLNINAQMGMGALPFPVLEYNGPDFGFDARQVPSVGAPHNLASDLNADAGGFFGNVGWDAFIQGLGVDGRFNT</sequence>
<dbReference type="GO" id="GO:0006351">
    <property type="term" value="P:DNA-templated transcription"/>
    <property type="evidence" value="ECO:0007669"/>
    <property type="project" value="InterPro"/>
</dbReference>
<dbReference type="OrthoDB" id="189997at2759"/>
<protein>
    <recommendedName>
        <fullName evidence="2">Xylanolytic transcriptional activator regulatory domain-containing protein</fullName>
    </recommendedName>
</protein>
<comment type="caution">
    <text evidence="3">The sequence shown here is derived from an EMBL/GenBank/DDBJ whole genome shotgun (WGS) entry which is preliminary data.</text>
</comment>
<dbReference type="GO" id="GO:0003700">
    <property type="term" value="F:DNA-binding transcription factor activity"/>
    <property type="evidence" value="ECO:0007669"/>
    <property type="project" value="InterPro"/>
</dbReference>
<evidence type="ECO:0000313" key="3">
    <source>
        <dbReference type="EMBL" id="RYO99784.1"/>
    </source>
</evidence>
<name>A0A4Q4T7N4_9PEZI</name>
<dbReference type="AlphaFoldDB" id="A0A4Q4T7N4"/>
<evidence type="ECO:0000259" key="2">
    <source>
        <dbReference type="SMART" id="SM00906"/>
    </source>
</evidence>
<dbReference type="EMBL" id="QJNU01000407">
    <property type="protein sequence ID" value="RYO99784.1"/>
    <property type="molecule type" value="Genomic_DNA"/>
</dbReference>
<evidence type="ECO:0000313" key="4">
    <source>
        <dbReference type="Proteomes" id="UP000293360"/>
    </source>
</evidence>